<accession>A0ABT4XR67</accession>
<keyword evidence="4" id="KW-1185">Reference proteome</keyword>
<evidence type="ECO:0008006" key="5">
    <source>
        <dbReference type="Google" id="ProtNLM"/>
    </source>
</evidence>
<dbReference type="EMBL" id="JAQIOY010000002">
    <property type="protein sequence ID" value="MDA7424444.1"/>
    <property type="molecule type" value="Genomic_DNA"/>
</dbReference>
<gene>
    <name evidence="3" type="ORF">PFY00_06890</name>
</gene>
<sequence length="85" mass="9428">MDIFVLIALALVIAMIVALAMLEQRRHPGRRGSEPGKGYHHLKSDYQSGVGGGNVKTWKVPRDPQEYARQFVPHSKSNASKDADQ</sequence>
<feature type="region of interest" description="Disordered" evidence="1">
    <location>
        <begin position="26"/>
        <end position="59"/>
    </location>
</feature>
<reference evidence="3 4" key="1">
    <citation type="submission" date="2023-01" db="EMBL/GenBank/DDBJ databases">
        <title>Thalassococcus onchidii sp. nov., isolated from a marine invertebrate from the South China Sea.</title>
        <authorList>
            <person name="Xu S."/>
            <person name="Liu Z."/>
            <person name="Xu Y."/>
        </authorList>
    </citation>
    <scope>NUCLEOTIDE SEQUENCE [LARGE SCALE GENOMIC DNA]</scope>
    <source>
        <strain evidence="3 4">KCTC 32084</strain>
    </source>
</reference>
<evidence type="ECO:0000313" key="4">
    <source>
        <dbReference type="Proteomes" id="UP001210720"/>
    </source>
</evidence>
<dbReference type="Proteomes" id="UP001210720">
    <property type="component" value="Unassembled WGS sequence"/>
</dbReference>
<keyword evidence="2" id="KW-1133">Transmembrane helix</keyword>
<keyword evidence="2" id="KW-0472">Membrane</keyword>
<evidence type="ECO:0000256" key="2">
    <source>
        <dbReference type="SAM" id="Phobius"/>
    </source>
</evidence>
<proteinExistence type="predicted"/>
<evidence type="ECO:0000313" key="3">
    <source>
        <dbReference type="EMBL" id="MDA7424444.1"/>
    </source>
</evidence>
<dbReference type="RefSeq" id="WP_271431798.1">
    <property type="nucleotide sequence ID" value="NZ_JAQIOY010000002.1"/>
</dbReference>
<protein>
    <recommendedName>
        <fullName evidence="5">Secreted protein</fullName>
    </recommendedName>
</protein>
<keyword evidence="2" id="KW-0812">Transmembrane</keyword>
<feature type="transmembrane region" description="Helical" evidence="2">
    <location>
        <begin position="6"/>
        <end position="22"/>
    </location>
</feature>
<organism evidence="3 4">
    <name type="scientific">Thalassococcus lentus</name>
    <dbReference type="NCBI Taxonomy" id="1210524"/>
    <lineage>
        <taxon>Bacteria</taxon>
        <taxon>Pseudomonadati</taxon>
        <taxon>Pseudomonadota</taxon>
        <taxon>Alphaproteobacteria</taxon>
        <taxon>Rhodobacterales</taxon>
        <taxon>Roseobacteraceae</taxon>
        <taxon>Thalassococcus</taxon>
    </lineage>
</organism>
<evidence type="ECO:0000256" key="1">
    <source>
        <dbReference type="SAM" id="MobiDB-lite"/>
    </source>
</evidence>
<comment type="caution">
    <text evidence="3">The sequence shown here is derived from an EMBL/GenBank/DDBJ whole genome shotgun (WGS) entry which is preliminary data.</text>
</comment>
<name>A0ABT4XR67_9RHOB</name>